<dbReference type="Proteomes" id="UP001060919">
    <property type="component" value="Chromosome"/>
</dbReference>
<gene>
    <name evidence="1" type="ORF">AsAng_0042870</name>
</gene>
<reference evidence="1" key="1">
    <citation type="submission" date="2022-09" db="EMBL/GenBank/DDBJ databases">
        <title>Aureispira anguillicida sp. nov., isolated from Leptocephalus of Japanese eel Anguilla japonica.</title>
        <authorList>
            <person name="Yuasa K."/>
            <person name="Mekata T."/>
            <person name="Ikunari K."/>
        </authorList>
    </citation>
    <scope>NUCLEOTIDE SEQUENCE</scope>
    <source>
        <strain evidence="1">EL160426</strain>
    </source>
</reference>
<evidence type="ECO:0000313" key="2">
    <source>
        <dbReference type="Proteomes" id="UP001060919"/>
    </source>
</evidence>
<sequence length="80" mass="9313">MLSFVLSLISMQKGNFYRNRAQTLLRKVIIFSSIIISISSDPFSITLTPLPIEVGKIIPNYPFKEKMTLKMEIKLFRIEY</sequence>
<protein>
    <submittedName>
        <fullName evidence="1">Uncharacterized protein</fullName>
    </submittedName>
</protein>
<keyword evidence="2" id="KW-1185">Reference proteome</keyword>
<proteinExistence type="predicted"/>
<name>A0A915YIL9_9BACT</name>
<dbReference type="AlphaFoldDB" id="A0A915YIL9"/>
<accession>A0A915YIL9</accession>
<dbReference type="KEGG" id="aup:AsAng_0042870"/>
<evidence type="ECO:0000313" key="1">
    <source>
        <dbReference type="EMBL" id="BDS13548.1"/>
    </source>
</evidence>
<dbReference type="EMBL" id="AP026867">
    <property type="protein sequence ID" value="BDS13548.1"/>
    <property type="molecule type" value="Genomic_DNA"/>
</dbReference>
<organism evidence="1 2">
    <name type="scientific">Aureispira anguillae</name>
    <dbReference type="NCBI Taxonomy" id="2864201"/>
    <lineage>
        <taxon>Bacteria</taxon>
        <taxon>Pseudomonadati</taxon>
        <taxon>Bacteroidota</taxon>
        <taxon>Saprospiria</taxon>
        <taxon>Saprospirales</taxon>
        <taxon>Saprospiraceae</taxon>
        <taxon>Aureispira</taxon>
    </lineage>
</organism>